<dbReference type="InterPro" id="IPR039513">
    <property type="entry name" value="PL-6"/>
</dbReference>
<accession>A0ABR7KQH0</accession>
<protein>
    <recommendedName>
        <fullName evidence="3">Right handed beta helix region</fullName>
    </recommendedName>
</protein>
<dbReference type="InterPro" id="IPR006626">
    <property type="entry name" value="PbH1"/>
</dbReference>
<proteinExistence type="predicted"/>
<evidence type="ECO:0008006" key="3">
    <source>
        <dbReference type="Google" id="ProtNLM"/>
    </source>
</evidence>
<dbReference type="EMBL" id="JACRYL010000006">
    <property type="protein sequence ID" value="MBC6110339.1"/>
    <property type="molecule type" value="Genomic_DNA"/>
</dbReference>
<organism evidence="1 2">
    <name type="scientific">Pedobacter fastidiosus</name>
    <dbReference type="NCBI Taxonomy" id="2765361"/>
    <lineage>
        <taxon>Bacteria</taxon>
        <taxon>Pseudomonadati</taxon>
        <taxon>Bacteroidota</taxon>
        <taxon>Sphingobacteriia</taxon>
        <taxon>Sphingobacteriales</taxon>
        <taxon>Sphingobacteriaceae</taxon>
        <taxon>Pedobacter</taxon>
    </lineage>
</organism>
<dbReference type="Proteomes" id="UP000652755">
    <property type="component" value="Unassembled WGS sequence"/>
</dbReference>
<dbReference type="Gene3D" id="2.160.20.10">
    <property type="entry name" value="Single-stranded right-handed beta-helix, Pectin lyase-like"/>
    <property type="match status" value="1"/>
</dbReference>
<comment type="caution">
    <text evidence="1">The sequence shown here is derived from an EMBL/GenBank/DDBJ whole genome shotgun (WGS) entry which is preliminary data.</text>
</comment>
<dbReference type="InterPro" id="IPR011050">
    <property type="entry name" value="Pectin_lyase_fold/virulence"/>
</dbReference>
<gene>
    <name evidence="1" type="ORF">H7U22_07870</name>
</gene>
<keyword evidence="2" id="KW-1185">Reference proteome</keyword>
<dbReference type="RefSeq" id="WP_187070809.1">
    <property type="nucleotide sequence ID" value="NZ_JACRYL010000006.1"/>
</dbReference>
<dbReference type="SUPFAM" id="SSF51126">
    <property type="entry name" value="Pectin lyase-like"/>
    <property type="match status" value="1"/>
</dbReference>
<evidence type="ECO:0000313" key="1">
    <source>
        <dbReference type="EMBL" id="MBC6110339.1"/>
    </source>
</evidence>
<sequence length="391" mass="43134">MKRNILLVIILICSFKNSFGEIYKIKRLEELKIVAEKLEPGDEVIIQNGNYSNWSIEINSKGTLEKPIIIKAETNGQVIFSGDVERNLFRITGNFINLKGFAFKSCTLKKAEKSTGVLIELNSTSNCKVSLCSFEGNIVKAQFMPLVIISGNGESNTIDSCNFISNVDNQDVQIKVTKESFPLNTKITHNSFSFKNKVSWKNGNGGECIQVGQDPVLLGNQTPKTFVSENTFTECNGENEVISNKSSGNTYTKNYFKNNDGELVMRGGHDCVISDNIFEGGTGGIRINGTGHLIKNNKISGIKTAIRLMYGMAKGKTETGFYISASNCKIVNNTISTADTGILVGDSKNADWTGKFDVKKYPSPVLQNIQPFDNEISSNHFKNVKIEILKQ</sequence>
<name>A0ABR7KQH0_9SPHI</name>
<dbReference type="SMART" id="SM00710">
    <property type="entry name" value="PbH1"/>
    <property type="match status" value="3"/>
</dbReference>
<dbReference type="InterPro" id="IPR012334">
    <property type="entry name" value="Pectin_lyas_fold"/>
</dbReference>
<dbReference type="Pfam" id="PF14592">
    <property type="entry name" value="Chondroitinas_B"/>
    <property type="match status" value="1"/>
</dbReference>
<reference evidence="1 2" key="1">
    <citation type="submission" date="2020-08" db="EMBL/GenBank/DDBJ databases">
        <authorList>
            <person name="Sun Q."/>
            <person name="Inoue M."/>
        </authorList>
    </citation>
    <scope>NUCLEOTIDE SEQUENCE [LARGE SCALE GENOMIC DNA]</scope>
    <source>
        <strain evidence="1 2">CCM 8938</strain>
    </source>
</reference>
<evidence type="ECO:0000313" key="2">
    <source>
        <dbReference type="Proteomes" id="UP000652755"/>
    </source>
</evidence>